<feature type="non-terminal residue" evidence="1">
    <location>
        <position position="106"/>
    </location>
</feature>
<evidence type="ECO:0000313" key="1">
    <source>
        <dbReference type="EMBL" id="CAG8818908.1"/>
    </source>
</evidence>
<dbReference type="AlphaFoldDB" id="A0A9N9PGT8"/>
<protein>
    <submittedName>
        <fullName evidence="1">20698_t:CDS:1</fullName>
    </submittedName>
</protein>
<gene>
    <name evidence="1" type="ORF">DERYTH_LOCUS26700</name>
</gene>
<comment type="caution">
    <text evidence="1">The sequence shown here is derived from an EMBL/GenBank/DDBJ whole genome shotgun (WGS) entry which is preliminary data.</text>
</comment>
<reference evidence="1" key="1">
    <citation type="submission" date="2021-06" db="EMBL/GenBank/DDBJ databases">
        <authorList>
            <person name="Kallberg Y."/>
            <person name="Tangrot J."/>
            <person name="Rosling A."/>
        </authorList>
    </citation>
    <scope>NUCLEOTIDE SEQUENCE</scope>
    <source>
        <strain evidence="1">MA453B</strain>
    </source>
</reference>
<keyword evidence="2" id="KW-1185">Reference proteome</keyword>
<dbReference type="Proteomes" id="UP000789405">
    <property type="component" value="Unassembled WGS sequence"/>
</dbReference>
<accession>A0A9N9PGT8</accession>
<proteinExistence type="predicted"/>
<name>A0A9N9PGT8_9GLOM</name>
<organism evidence="1 2">
    <name type="scientific">Dentiscutata erythropus</name>
    <dbReference type="NCBI Taxonomy" id="1348616"/>
    <lineage>
        <taxon>Eukaryota</taxon>
        <taxon>Fungi</taxon>
        <taxon>Fungi incertae sedis</taxon>
        <taxon>Mucoromycota</taxon>
        <taxon>Glomeromycotina</taxon>
        <taxon>Glomeromycetes</taxon>
        <taxon>Diversisporales</taxon>
        <taxon>Gigasporaceae</taxon>
        <taxon>Dentiscutata</taxon>
    </lineage>
</organism>
<sequence>TNEQLLRISLQESINEVIEKSHKLQGSLLAIRKEITEFQPKCESCDNLKAQFKKIKSAVKIKKNQNLYDAVMSMKKEGEEFKDKYYKLNTKYNYNRMVEQFGEITD</sequence>
<dbReference type="EMBL" id="CAJVPY010057182">
    <property type="protein sequence ID" value="CAG8818908.1"/>
    <property type="molecule type" value="Genomic_DNA"/>
</dbReference>
<evidence type="ECO:0000313" key="2">
    <source>
        <dbReference type="Proteomes" id="UP000789405"/>
    </source>
</evidence>